<organism evidence="8 9">
    <name type="scientific">Edaphosphingomonas laterariae</name>
    <dbReference type="NCBI Taxonomy" id="861865"/>
    <lineage>
        <taxon>Bacteria</taxon>
        <taxon>Pseudomonadati</taxon>
        <taxon>Pseudomonadota</taxon>
        <taxon>Alphaproteobacteria</taxon>
        <taxon>Sphingomonadales</taxon>
        <taxon>Rhizorhabdaceae</taxon>
        <taxon>Edaphosphingomonas</taxon>
    </lineage>
</organism>
<feature type="domain" description="Alpha-L-rhamnosidase C-terminal" evidence="7">
    <location>
        <begin position="963"/>
        <end position="1034"/>
    </location>
</feature>
<gene>
    <name evidence="8" type="ORF">SAMN06295912_12018</name>
</gene>
<dbReference type="Pfam" id="PF05592">
    <property type="entry name" value="Bac_rhamnosid"/>
    <property type="match status" value="1"/>
</dbReference>
<evidence type="ECO:0000259" key="6">
    <source>
        <dbReference type="Pfam" id="PF17389"/>
    </source>
</evidence>
<keyword evidence="9" id="KW-1185">Reference proteome</keyword>
<dbReference type="InterPro" id="IPR013737">
    <property type="entry name" value="Bac_rhamnosid_N"/>
</dbReference>
<reference evidence="9" key="1">
    <citation type="submission" date="2017-06" db="EMBL/GenBank/DDBJ databases">
        <authorList>
            <person name="Varghese N."/>
            <person name="Submissions S."/>
        </authorList>
    </citation>
    <scope>NUCLEOTIDE SEQUENCE [LARGE SCALE GENOMIC DNA]</scope>
    <source>
        <strain evidence="9">LNB2</strain>
    </source>
</reference>
<evidence type="ECO:0000313" key="8">
    <source>
        <dbReference type="EMBL" id="SNS86574.1"/>
    </source>
</evidence>
<dbReference type="AlphaFoldDB" id="A0A239I2I4"/>
<keyword evidence="3" id="KW-0378">Hydrolase</keyword>
<feature type="domain" description="Alpha-L-rhamnosidase concanavalin-like" evidence="4">
    <location>
        <begin position="517"/>
        <end position="617"/>
    </location>
</feature>
<dbReference type="Gene3D" id="1.50.10.10">
    <property type="match status" value="1"/>
</dbReference>
<accession>A0A239I2I4</accession>
<dbReference type="Pfam" id="PF25788">
    <property type="entry name" value="Ig_Rha78A_N"/>
    <property type="match status" value="1"/>
</dbReference>
<dbReference type="SUPFAM" id="SSF48208">
    <property type="entry name" value="Six-hairpin glycosidases"/>
    <property type="match status" value="1"/>
</dbReference>
<dbReference type="InterPro" id="IPR008928">
    <property type="entry name" value="6-hairpin_glycosidase_sf"/>
</dbReference>
<dbReference type="InterPro" id="IPR016007">
    <property type="entry name" value="Alpha_rhamnosid"/>
</dbReference>
<name>A0A239I2I4_9SPHN</name>
<dbReference type="InterPro" id="IPR035396">
    <property type="entry name" value="Bac_rhamnosid6H"/>
</dbReference>
<dbReference type="Gene3D" id="2.60.120.260">
    <property type="entry name" value="Galactose-binding domain-like"/>
    <property type="match status" value="3"/>
</dbReference>
<proteinExistence type="predicted"/>
<evidence type="ECO:0000259" key="7">
    <source>
        <dbReference type="Pfam" id="PF17390"/>
    </source>
</evidence>
<dbReference type="Gene3D" id="2.60.420.10">
    <property type="entry name" value="Maltose phosphorylase, domain 3"/>
    <property type="match status" value="1"/>
</dbReference>
<evidence type="ECO:0000259" key="5">
    <source>
        <dbReference type="Pfam" id="PF08531"/>
    </source>
</evidence>
<dbReference type="EC" id="3.2.1.40" evidence="2"/>
<dbReference type="Gene3D" id="2.60.40.10">
    <property type="entry name" value="Immunoglobulins"/>
    <property type="match status" value="1"/>
</dbReference>
<dbReference type="InterPro" id="IPR012341">
    <property type="entry name" value="6hp_glycosidase-like_sf"/>
</dbReference>
<dbReference type="GO" id="GO:0030596">
    <property type="term" value="F:alpha-L-rhamnosidase activity"/>
    <property type="evidence" value="ECO:0007669"/>
    <property type="project" value="UniProtKB-EC"/>
</dbReference>
<dbReference type="Proteomes" id="UP000198281">
    <property type="component" value="Unassembled WGS sequence"/>
</dbReference>
<evidence type="ECO:0000259" key="4">
    <source>
        <dbReference type="Pfam" id="PF05592"/>
    </source>
</evidence>
<dbReference type="OrthoDB" id="9761045at2"/>
<evidence type="ECO:0000256" key="2">
    <source>
        <dbReference type="ARBA" id="ARBA00012652"/>
    </source>
</evidence>
<dbReference type="InterPro" id="IPR008902">
    <property type="entry name" value="Rhamnosid_concanavalin"/>
</dbReference>
<dbReference type="RefSeq" id="WP_089220525.1">
    <property type="nucleotide sequence ID" value="NZ_FZOS01000020.1"/>
</dbReference>
<evidence type="ECO:0000256" key="1">
    <source>
        <dbReference type="ARBA" id="ARBA00001445"/>
    </source>
</evidence>
<dbReference type="EMBL" id="FZOS01000020">
    <property type="protein sequence ID" value="SNS86574.1"/>
    <property type="molecule type" value="Genomic_DNA"/>
</dbReference>
<sequence>MDIDRRSVLGMGFAAAGSIGHPALAAQEKAAMPFAVVDLRLCALAQPMATGNQPPRFSWKLAGGDAGLKQHAYRVTVARSEADLLAARNLVWDSGEVVSDRSFDIAYDGPKPAPRTRYWWRVELRAAAGAPPVASAAEFWETGLAAPSDWSAKWLACETDVARLDRLAGLHWIGAPTLQKVGQVCHFRTVIDGDGIDGDGGSASQLLLSAAVPESLWLNGKPLVAEQDDPVAWTTMATYALPLARGRNVLALSVKRESGLGMPAAMFASIIRLGGAQGRRITSAAGWKCAMDAPAGWQQRDFDDGAWAAAAPVARKPVGEPWPDYPAVLLRRDFSTTRPIRSARLYATALGVYEAWINGRRVGDGHMAPQFTNPAERALYQAHDVTALLRPGENAIGLWVGDGWYGSEYSNGPRFSFGPAPCRVQAQLELTFEDGSTETIATGDGWSIGASPILSSEIYDGEVYDARLEQPGWANAGYRGANWRPAELVDAPAFAPEPELCPPVRATQTLAPRDIRTLRPGVHVVDFGQNFAGWLRLKLRAAAGTRIEMRFAEIVNADGSVDQANLRTASARDIYIAKGQGEELWEPRFTYHGFRYVELRGLAQAPTADMVQAIVAHTDLPLSGTLRVGDPVIQKFWQNAMWSQRSNFFGLPTDCPQRDERLGWMGDAQVFWPAAAYNMDVEAYTARVMRDMRAAQGKNGAFPDVIPPFTSAFNLSSPGWADAGVILPYTAWRQYGDTAIIDENWEAMDRYLGWIQRANPDHLWVKSRGADYGDWLSVDAKNPQDATTPKDLIATAYWAGDAQMMAAMTEAAGRADDAARYRALFDAIRTAFNRAFVAADGTVGNGSQTGYVLALHFGLLPQAARAEAGRRLAADIERRGNTLSTGFLGTPHILDALAGAGQAQMAITLLMQRNYPSWGYMVEKGATTMWERWNSDAGDTGMNSRNHYAFGAIGDFLFRRIAGIAAMEPGFRRVRIAPIFDRRLQYGGADYRSPAGLIRTDWRYQANMLVLDVALPPNVAGVVSLPAKPGRIAMDGRPLAKASTRSVRQAGDGTEVEIGAGRHSFSIAV</sequence>
<dbReference type="PANTHER" id="PTHR33307">
    <property type="entry name" value="ALPHA-RHAMNOSIDASE (EUROFUNG)"/>
    <property type="match status" value="1"/>
</dbReference>
<protein>
    <recommendedName>
        <fullName evidence="2">alpha-L-rhamnosidase</fullName>
        <ecNumber evidence="2">3.2.1.40</ecNumber>
    </recommendedName>
</protein>
<dbReference type="PANTHER" id="PTHR33307:SF6">
    <property type="entry name" value="ALPHA-RHAMNOSIDASE (EUROFUNG)-RELATED"/>
    <property type="match status" value="1"/>
</dbReference>
<dbReference type="InterPro" id="IPR013783">
    <property type="entry name" value="Ig-like_fold"/>
</dbReference>
<dbReference type="GO" id="GO:0005975">
    <property type="term" value="P:carbohydrate metabolic process"/>
    <property type="evidence" value="ECO:0007669"/>
    <property type="project" value="InterPro"/>
</dbReference>
<dbReference type="PIRSF" id="PIRSF010631">
    <property type="entry name" value="A-rhamnsds"/>
    <property type="match status" value="1"/>
</dbReference>
<comment type="catalytic activity">
    <reaction evidence="1">
        <text>Hydrolysis of terminal non-reducing alpha-L-rhamnose residues in alpha-L-rhamnosides.</text>
        <dbReference type="EC" id="3.2.1.40"/>
    </reaction>
</comment>
<dbReference type="InterPro" id="IPR035398">
    <property type="entry name" value="Bac_rhamnosid_C"/>
</dbReference>
<evidence type="ECO:0000256" key="3">
    <source>
        <dbReference type="ARBA" id="ARBA00022801"/>
    </source>
</evidence>
<dbReference type="Pfam" id="PF17389">
    <property type="entry name" value="Bac_rhamnosid6H"/>
    <property type="match status" value="1"/>
</dbReference>
<evidence type="ECO:0000313" key="9">
    <source>
        <dbReference type="Proteomes" id="UP000198281"/>
    </source>
</evidence>
<feature type="domain" description="Bacterial alpha-L-rhamnosidase N-terminal" evidence="5">
    <location>
        <begin position="340"/>
        <end position="508"/>
    </location>
</feature>
<dbReference type="Pfam" id="PF17390">
    <property type="entry name" value="Bac_rhamnosid_C"/>
    <property type="match status" value="1"/>
</dbReference>
<dbReference type="Pfam" id="PF08531">
    <property type="entry name" value="Bac_rhamnosid_N"/>
    <property type="match status" value="1"/>
</dbReference>
<feature type="domain" description="Alpha-L-rhamnosidase six-hairpin glycosidase" evidence="6">
    <location>
        <begin position="624"/>
        <end position="961"/>
    </location>
</feature>